<dbReference type="GO" id="GO:0039686">
    <property type="term" value="P:bidirectional double-stranded viral DNA replication"/>
    <property type="evidence" value="ECO:0007669"/>
    <property type="project" value="UniProtKB-UniRule"/>
</dbReference>
<dbReference type="Pfam" id="PF08804">
    <property type="entry name" value="gp32"/>
    <property type="match status" value="1"/>
</dbReference>
<feature type="compositionally biased region" description="Polar residues" evidence="11">
    <location>
        <begin position="281"/>
        <end position="292"/>
    </location>
</feature>
<dbReference type="InterPro" id="IPR046395">
    <property type="entry name" value="SSB_T4"/>
</dbReference>
<keyword evidence="5" id="KW-0227">DNA damage</keyword>
<evidence type="ECO:0000256" key="8">
    <source>
        <dbReference type="ARBA" id="ARBA00023125"/>
    </source>
</evidence>
<evidence type="ECO:0000256" key="10">
    <source>
        <dbReference type="HAMAP-Rule" id="MF_04152"/>
    </source>
</evidence>
<reference evidence="13" key="1">
    <citation type="submission" date="2018-07" db="EMBL/GenBank/DDBJ databases">
        <title>Complete genome sequence of the cyanophage S-PRM1 isolated from Singapore coastal waters.</title>
        <authorList>
            <person name="Chenard C."/>
            <person name="Kolundzija S."/>
            <person name="Lauro F.M."/>
        </authorList>
    </citation>
    <scope>NUCLEOTIDE SEQUENCE [LARGE SCALE GENOMIC DNA]</scope>
</reference>
<comment type="similarity">
    <text evidence="10">Belongs to the Tequatrovirus single-stranded DNA-binding protein family.</text>
</comment>
<evidence type="ECO:0000256" key="4">
    <source>
        <dbReference type="ARBA" id="ARBA00022723"/>
    </source>
</evidence>
<evidence type="ECO:0000256" key="2">
    <source>
        <dbReference type="ARBA" id="ARBA00022491"/>
    </source>
</evidence>
<dbReference type="InterPro" id="IPR044947">
    <property type="entry name" value="Phage_T4_Gp32_ssDNA-bd_sf"/>
</dbReference>
<evidence type="ECO:0000313" key="14">
    <source>
        <dbReference type="Proteomes" id="UP000259950"/>
    </source>
</evidence>
<evidence type="ECO:0000256" key="5">
    <source>
        <dbReference type="ARBA" id="ARBA00022763"/>
    </source>
</evidence>
<proteinExistence type="inferred from homology"/>
<dbReference type="GO" id="GO:0006260">
    <property type="term" value="P:DNA replication"/>
    <property type="evidence" value="ECO:0007669"/>
    <property type="project" value="UniProtKB-KW"/>
</dbReference>
<dbReference type="EMBL" id="MH629685">
    <property type="protein sequence ID" value="AXN58418.1"/>
    <property type="molecule type" value="Genomic_DNA"/>
</dbReference>
<evidence type="ECO:0000313" key="13">
    <source>
        <dbReference type="EMBL" id="AXN58418.1"/>
    </source>
</evidence>
<dbReference type="HAMAP" id="MF_04152">
    <property type="entry name" value="SSB_T4"/>
    <property type="match status" value="1"/>
</dbReference>
<evidence type="ECO:0000256" key="1">
    <source>
        <dbReference type="ARBA" id="ARBA00018590"/>
    </source>
</evidence>
<dbReference type="GO" id="GO:0006281">
    <property type="term" value="P:DNA repair"/>
    <property type="evidence" value="ECO:0007669"/>
    <property type="project" value="UniProtKB-UniRule"/>
</dbReference>
<evidence type="ECO:0000256" key="7">
    <source>
        <dbReference type="ARBA" id="ARBA00023109"/>
    </source>
</evidence>
<keyword evidence="6" id="KW-0862">Zinc</keyword>
<dbReference type="GO" id="GO:0046872">
    <property type="term" value="F:metal ion binding"/>
    <property type="evidence" value="ECO:0007669"/>
    <property type="project" value="UniProtKB-KW"/>
</dbReference>
<dbReference type="InterPro" id="IPR012340">
    <property type="entry name" value="NA-bd_OB-fold"/>
</dbReference>
<organism evidence="13">
    <name type="scientific">Synechococcus virus S-PRM1</name>
    <dbReference type="NCBI Taxonomy" id="2100130"/>
    <lineage>
        <taxon>Viruses</taxon>
        <taxon>Duplodnaviria</taxon>
        <taxon>Heunggongvirae</taxon>
        <taxon>Uroviricota</taxon>
        <taxon>Caudoviricetes</taxon>
        <taxon>Pantevenvirales</taxon>
        <taxon>Kyanoviridae</taxon>
        <taxon>Makelovirus</taxon>
        <taxon>Makelovirus prm1</taxon>
    </lineage>
</organism>
<dbReference type="GO" id="GO:0003697">
    <property type="term" value="F:single-stranded DNA binding"/>
    <property type="evidence" value="ECO:0007669"/>
    <property type="project" value="UniProtKB-UniRule"/>
</dbReference>
<feature type="domain" description="Bacteriophage T4 Gp32 single-stranded DNA-binding" evidence="12">
    <location>
        <begin position="45"/>
        <end position="242"/>
    </location>
</feature>
<dbReference type="RefSeq" id="YP_010097839.1">
    <property type="nucleotide sequence ID" value="NC_055761.1"/>
</dbReference>
<dbReference type="Proteomes" id="UP000259950">
    <property type="component" value="Segment"/>
</dbReference>
<keyword evidence="10" id="KW-0233">DNA recombination</keyword>
<name>A0A346FKB3_9CAUD</name>
<keyword evidence="9 10" id="KW-0234">DNA repair</keyword>
<dbReference type="KEGG" id="vg:65115506"/>
<evidence type="ECO:0000256" key="6">
    <source>
        <dbReference type="ARBA" id="ARBA00022833"/>
    </source>
</evidence>
<dbReference type="GeneID" id="65115506"/>
<keyword evidence="2 10" id="KW-0678">Repressor</keyword>
<comment type="subunit">
    <text evidence="10">Homodimer in the absence of DNA, monomer when binding DNA. Interacts with the DNA helicase assembly protein; a ternary complex between the helicase assembly protein, the single-stranded DNA-binding protein and ssDNA is an obligatory intermediate in the helicase loading mechanism. Part of the replicase complex that includes the DNA polymerase, the polymerase clamp, the clamp loader complex, the single-stranded DNA binding protein, the primase, the replicative helicase and the helicase assembly factor. Interacts (via C-terminus) with the viral SF1 dDA helicase. Interacts with the viral SF2 UvsW repair helicase.</text>
</comment>
<feature type="region of interest" description="Disordered" evidence="11">
    <location>
        <begin position="253"/>
        <end position="311"/>
    </location>
</feature>
<evidence type="ECO:0000256" key="9">
    <source>
        <dbReference type="ARBA" id="ARBA00023204"/>
    </source>
</evidence>
<keyword evidence="14" id="KW-1185">Reference proteome</keyword>
<dbReference type="Gene3D" id="3.90.198.10">
    <property type="entry name" value="Replication Fork Single-Stranded Dna Binding Protein"/>
    <property type="match status" value="1"/>
</dbReference>
<accession>A0A346FKB3</accession>
<keyword evidence="3" id="KW-0235">DNA replication</keyword>
<sequence length="311" mass="35574">MSFADLKKQSKLGSLTSKLVKEVEKMNTPAGGDDRLWKPEMDKSGNGYAVVRFLPAPEGEDLPWVKLYKHAFQGPGGWYIENSLTTLGQKDPVSELNTTLWNNGTDAGKEEARKQKRKLEYYSNIYVVKDPANPQNEGRVMLYKYGKKIFDKIMAAMQPEFEDEEPINPFDFWQGADFKIKIKKVAGYWNYDSSEFARQAPLLDGDDDALEALWKQQHSLAELVAADKFKDYDALKKRLDYVLGVRGVPKMQDQETVEEEQAFERERRGEGLNSMSEDRGNFNSPDITFSSPSRDEDEDDALSYFQKLAEE</sequence>
<feature type="compositionally biased region" description="Basic and acidic residues" evidence="11">
    <location>
        <begin position="262"/>
        <end position="280"/>
    </location>
</feature>
<dbReference type="SUPFAM" id="SSF50249">
    <property type="entry name" value="Nucleic acid-binding proteins"/>
    <property type="match status" value="1"/>
</dbReference>
<dbReference type="InterPro" id="IPR012339">
    <property type="entry name" value="Phage_T4_Gp32_ssDNA-bd"/>
</dbReference>
<keyword evidence="4" id="KW-0479">Metal-binding</keyword>
<keyword evidence="8 10" id="KW-0238">DNA-binding</keyword>
<dbReference type="GO" id="GO:0006310">
    <property type="term" value="P:DNA recombination"/>
    <property type="evidence" value="ECO:0007669"/>
    <property type="project" value="UniProtKB-UniRule"/>
</dbReference>
<comment type="caution">
    <text evidence="10">Lacks conserved residue(s) required for the propagation of feature annotation.</text>
</comment>
<comment type="domain">
    <text evidence="10">The acidic C-terminus is involved in modulating the ssDNA binding properties. The N-terminus LAST motif is involved in the cooperative binding of the protein to single-stranded nucleic acids.</text>
</comment>
<evidence type="ECO:0000259" key="12">
    <source>
        <dbReference type="Pfam" id="PF08804"/>
    </source>
</evidence>
<evidence type="ECO:0000256" key="3">
    <source>
        <dbReference type="ARBA" id="ARBA00022705"/>
    </source>
</evidence>
<keyword evidence="7 10" id="KW-1194">Viral DNA replication</keyword>
<comment type="function">
    <text evidence="10">Single-stranded DNA-binding protein that participates in viral DNA replication, recombination, and repair. Coats the lagging-strand ssDNA as the replication fork advances. Stimulates the activities of viral DNA polymerase and the replicative helicase, probably via its interaction with the helicase assembly factor. Together with the replicative helicase and the helicase assembly factor, promotes pairing of two homologous DNA molecules containing complementary single-stranded regions and mediates homologous DNA strand exchange. Promotes also the formation of joint molecules. mRNA specific autogenous translational repressor.</text>
</comment>
<evidence type="ECO:0000256" key="11">
    <source>
        <dbReference type="SAM" id="MobiDB-lite"/>
    </source>
</evidence>
<protein>
    <recommendedName>
        <fullName evidence="1 10">Single-stranded DNA-binding protein</fullName>
        <shortName evidence="10">SSB protein</shortName>
    </recommendedName>
    <alternativeName>
        <fullName evidence="10">Helix-destabilizing protein</fullName>
    </alternativeName>
</protein>